<proteinExistence type="predicted"/>
<organism evidence="1 2">
    <name type="scientific">Paragemmobacter ruber</name>
    <dbReference type="NCBI Taxonomy" id="1985673"/>
    <lineage>
        <taxon>Bacteria</taxon>
        <taxon>Pseudomonadati</taxon>
        <taxon>Pseudomonadota</taxon>
        <taxon>Alphaproteobacteria</taxon>
        <taxon>Rhodobacterales</taxon>
        <taxon>Paracoccaceae</taxon>
        <taxon>Paragemmobacter</taxon>
    </lineage>
</organism>
<dbReference type="EMBL" id="JAAATW010000002">
    <property type="protein sequence ID" value="NBE07987.1"/>
    <property type="molecule type" value="Genomic_DNA"/>
</dbReference>
<reference evidence="2" key="1">
    <citation type="submission" date="2020-01" db="EMBL/GenBank/DDBJ databases">
        <title>Sphingomonas sp. strain CSW-10.</title>
        <authorList>
            <person name="Chen W.-M."/>
        </authorList>
    </citation>
    <scope>NUCLEOTIDE SEQUENCE [LARGE SCALE GENOMIC DNA]</scope>
    <source>
        <strain evidence="2">CCP-1</strain>
    </source>
</reference>
<dbReference type="RefSeq" id="WP_161766987.1">
    <property type="nucleotide sequence ID" value="NZ_JAAATW010000002.1"/>
</dbReference>
<dbReference type="Proteomes" id="UP001517376">
    <property type="component" value="Unassembled WGS sequence"/>
</dbReference>
<evidence type="ECO:0000313" key="1">
    <source>
        <dbReference type="EMBL" id="NBE07987.1"/>
    </source>
</evidence>
<sequence>MTGTVVAGDAVNKAVGTCLILIEADQEETAHRRKCTIGDQISLVTDLIHVKVTFLEPDAEIEVLNPGYVFFDERSMNRSVTQAQKLPLAVYDLNAPDYVSGALNRAVATISVLFVEE</sequence>
<name>A0ABW9Y811_9RHOB</name>
<evidence type="ECO:0000313" key="2">
    <source>
        <dbReference type="Proteomes" id="UP001517376"/>
    </source>
</evidence>
<gene>
    <name evidence="1" type="ORF">GU920_10600</name>
</gene>
<comment type="caution">
    <text evidence="1">The sequence shown here is derived from an EMBL/GenBank/DDBJ whole genome shotgun (WGS) entry which is preliminary data.</text>
</comment>
<keyword evidence="2" id="KW-1185">Reference proteome</keyword>
<protein>
    <submittedName>
        <fullName evidence="1">Uncharacterized protein</fullName>
    </submittedName>
</protein>
<accession>A0ABW9Y811</accession>